<evidence type="ECO:0000256" key="1">
    <source>
        <dbReference type="ARBA" id="ARBA00000707"/>
    </source>
</evidence>
<keyword evidence="2 6" id="KW-0645">Protease</keyword>
<dbReference type="InterPro" id="IPR018200">
    <property type="entry name" value="USP_CS"/>
</dbReference>
<dbReference type="PANTHER" id="PTHR43982:SF1">
    <property type="entry name" value="UBIQUITIN CARBOXYL-TERMINAL HYDROLASE 14"/>
    <property type="match status" value="1"/>
</dbReference>
<dbReference type="EC" id="3.4.19.12" evidence="6"/>
<evidence type="ECO:0000259" key="7">
    <source>
        <dbReference type="PROSITE" id="PS50053"/>
    </source>
</evidence>
<dbReference type="GO" id="GO:0043161">
    <property type="term" value="P:proteasome-mediated ubiquitin-dependent protein catabolic process"/>
    <property type="evidence" value="ECO:0007669"/>
    <property type="project" value="InterPro"/>
</dbReference>
<dbReference type="GO" id="GO:0016579">
    <property type="term" value="P:protein deubiquitination"/>
    <property type="evidence" value="ECO:0007669"/>
    <property type="project" value="InterPro"/>
</dbReference>
<proteinExistence type="inferred from homology"/>
<dbReference type="GO" id="GO:0061136">
    <property type="term" value="P:regulation of proteasomal protein catabolic process"/>
    <property type="evidence" value="ECO:0007669"/>
    <property type="project" value="TreeGrafter"/>
</dbReference>
<dbReference type="PROSITE" id="PS00973">
    <property type="entry name" value="USP_2"/>
    <property type="match status" value="1"/>
</dbReference>
<feature type="domain" description="USP" evidence="8">
    <location>
        <begin position="122"/>
        <end position="510"/>
    </location>
</feature>
<dbReference type="PANTHER" id="PTHR43982">
    <property type="entry name" value="UBIQUITIN CARBOXYL-TERMINAL HYDROLASE"/>
    <property type="match status" value="1"/>
</dbReference>
<comment type="catalytic activity">
    <reaction evidence="1 6">
        <text>Thiol-dependent hydrolysis of ester, thioester, amide, peptide and isopeptide bonds formed by the C-terminal Gly of ubiquitin (a 76-residue protein attached to proteins as an intracellular targeting signal).</text>
        <dbReference type="EC" id="3.4.19.12"/>
    </reaction>
</comment>
<dbReference type="Pfam" id="PF00240">
    <property type="entry name" value="ubiquitin"/>
    <property type="match status" value="1"/>
</dbReference>
<dbReference type="SMART" id="SM00213">
    <property type="entry name" value="UBQ"/>
    <property type="match status" value="1"/>
</dbReference>
<dbReference type="AlphaFoldDB" id="A0A7S1TKL3"/>
<name>A0A7S1TKL3_9RHOD</name>
<dbReference type="PROSITE" id="PS00972">
    <property type="entry name" value="USP_1"/>
    <property type="match status" value="1"/>
</dbReference>
<dbReference type="InterPro" id="IPR038765">
    <property type="entry name" value="Papain-like_cys_pep_sf"/>
</dbReference>
<dbReference type="PROSITE" id="PS50053">
    <property type="entry name" value="UBIQUITIN_2"/>
    <property type="match status" value="1"/>
</dbReference>
<dbReference type="SUPFAM" id="SSF54236">
    <property type="entry name" value="Ubiquitin-like"/>
    <property type="match status" value="1"/>
</dbReference>
<comment type="similarity">
    <text evidence="6">Belongs to the peptidase C19 family.</text>
</comment>
<evidence type="ECO:0000256" key="6">
    <source>
        <dbReference type="RuleBase" id="RU366025"/>
    </source>
</evidence>
<dbReference type="InterPro" id="IPR001394">
    <property type="entry name" value="Peptidase_C19_UCH"/>
</dbReference>
<dbReference type="Pfam" id="PF00443">
    <property type="entry name" value="UCH"/>
    <property type="match status" value="1"/>
</dbReference>
<dbReference type="InterPro" id="IPR028889">
    <property type="entry name" value="USP"/>
</dbReference>
<evidence type="ECO:0000256" key="4">
    <source>
        <dbReference type="ARBA" id="ARBA00022801"/>
    </source>
</evidence>
<protein>
    <recommendedName>
        <fullName evidence="6">Ubiquitin carboxyl-terminal hydrolase</fullName>
        <ecNumber evidence="6">3.4.19.12</ecNumber>
    </recommendedName>
</protein>
<dbReference type="CDD" id="cd16104">
    <property type="entry name" value="Ubl_USP14_like"/>
    <property type="match status" value="1"/>
</dbReference>
<evidence type="ECO:0000313" key="9">
    <source>
        <dbReference type="EMBL" id="CAD9239376.1"/>
    </source>
</evidence>
<organism evidence="9">
    <name type="scientific">Erythrolobus australicus</name>
    <dbReference type="NCBI Taxonomy" id="1077150"/>
    <lineage>
        <taxon>Eukaryota</taxon>
        <taxon>Rhodophyta</taxon>
        <taxon>Bangiophyceae</taxon>
        <taxon>Porphyridiales</taxon>
        <taxon>Porphyridiaceae</taxon>
        <taxon>Erythrolobus</taxon>
    </lineage>
</organism>
<evidence type="ECO:0000256" key="2">
    <source>
        <dbReference type="ARBA" id="ARBA00022670"/>
    </source>
</evidence>
<reference evidence="9" key="1">
    <citation type="submission" date="2021-01" db="EMBL/GenBank/DDBJ databases">
        <authorList>
            <person name="Corre E."/>
            <person name="Pelletier E."/>
            <person name="Niang G."/>
            <person name="Scheremetjew M."/>
            <person name="Finn R."/>
            <person name="Kale V."/>
            <person name="Holt S."/>
            <person name="Cochrane G."/>
            <person name="Meng A."/>
            <person name="Brown T."/>
            <person name="Cohen L."/>
        </authorList>
    </citation>
    <scope>NUCLEOTIDE SEQUENCE</scope>
    <source>
        <strain evidence="9">CCMP3124</strain>
    </source>
</reference>
<evidence type="ECO:0000256" key="3">
    <source>
        <dbReference type="ARBA" id="ARBA00022786"/>
    </source>
</evidence>
<dbReference type="InterPro" id="IPR000626">
    <property type="entry name" value="Ubiquitin-like_dom"/>
</dbReference>
<dbReference type="SUPFAM" id="SSF54001">
    <property type="entry name" value="Cysteine proteinases"/>
    <property type="match status" value="1"/>
</dbReference>
<dbReference type="InterPro" id="IPR044635">
    <property type="entry name" value="UBP14-like"/>
</dbReference>
<keyword evidence="3 6" id="KW-0833">Ubl conjugation pathway</keyword>
<dbReference type="PROSITE" id="PS50235">
    <property type="entry name" value="USP_3"/>
    <property type="match status" value="1"/>
</dbReference>
<dbReference type="Gene3D" id="3.10.20.90">
    <property type="entry name" value="Phosphatidylinositol 3-kinase Catalytic Subunit, Chain A, domain 1"/>
    <property type="match status" value="1"/>
</dbReference>
<dbReference type="Gene3D" id="3.90.70.10">
    <property type="entry name" value="Cysteine proteinases"/>
    <property type="match status" value="1"/>
</dbReference>
<dbReference type="GO" id="GO:0070628">
    <property type="term" value="F:proteasome binding"/>
    <property type="evidence" value="ECO:0007669"/>
    <property type="project" value="TreeGrafter"/>
</dbReference>
<feature type="domain" description="Ubiquitin-like" evidence="7">
    <location>
        <begin position="9"/>
        <end position="79"/>
    </location>
</feature>
<keyword evidence="5 6" id="KW-0788">Thiol protease</keyword>
<gene>
    <name evidence="9" type="ORF">EAUS1353_LOCUS1114</name>
</gene>
<accession>A0A7S1TKL3</accession>
<dbReference type="InterPro" id="IPR029071">
    <property type="entry name" value="Ubiquitin-like_domsf"/>
</dbReference>
<evidence type="ECO:0000259" key="8">
    <source>
        <dbReference type="PROSITE" id="PS50235"/>
    </source>
</evidence>
<keyword evidence="4 6" id="KW-0378">Hydrolase</keyword>
<dbReference type="EMBL" id="HBGI01001724">
    <property type="protein sequence ID" value="CAD9239376.1"/>
    <property type="molecule type" value="Transcribed_RNA"/>
</dbReference>
<sequence length="512" mass="56116">MGDSTAAPVLVNVKFQKTVLKDVELDMNEPVEVFKSQLWTLTGVPVERQTVLGFKGGKLKDDANWDKLGVKPGMTLMLLGTPGELPAEPVKKAVFAEDLPKDALPSGDSADEKRSLRAAQYRGLLNLGNTCYLNSALQCLAQVPEVSTRLHEASSAAEAGTASVSPAENNLTLSMHQVLRMLKVPVRDQSSSDAAISPLHVLTALRTINPQFSERNQEGFYAQQDAEECWSVLLQTLSRTLRSSTTASTGGGERANAIDDIFRLDLIVKDRCVDSGEEKEETEVSRLLKCAITNKVSHLDEGLRAWLHASGIERHSEQLGRSAEWERTTTIARLPPYVVVNFVRFLWKPTESVKAKILRPVSFPVELLDLHEYCTPELKEKLAEPRSKLRAKLDEATSAAVAEAAASVSAEPGSAMAIDRSSAVGGEQSATRSHVINEEDITGMYELDAVLTHQGRYADAGHYIAWVRVSGDDWVKLDDEKVSACTSEDIKKLSGGGDWHIAYICLYRSKML</sequence>
<dbReference type="GO" id="GO:0004843">
    <property type="term" value="F:cysteine-type deubiquitinase activity"/>
    <property type="evidence" value="ECO:0007669"/>
    <property type="project" value="UniProtKB-UniRule"/>
</dbReference>
<evidence type="ECO:0000256" key="5">
    <source>
        <dbReference type="ARBA" id="ARBA00022807"/>
    </source>
</evidence>